<evidence type="ECO:0000313" key="3">
    <source>
        <dbReference type="EMBL" id="AZK47895.1"/>
    </source>
</evidence>
<dbReference type="Proteomes" id="UP000273145">
    <property type="component" value="Chromosome"/>
</dbReference>
<feature type="domain" description="Peptidase M6-like" evidence="2">
    <location>
        <begin position="91"/>
        <end position="296"/>
    </location>
</feature>
<dbReference type="KEGG" id="plen:EIM92_18415"/>
<dbReference type="EMBL" id="CP034248">
    <property type="protein sequence ID" value="AZK47895.1"/>
    <property type="molecule type" value="Genomic_DNA"/>
</dbReference>
<dbReference type="PANTHER" id="PTHR41775">
    <property type="entry name" value="SECRETED PROTEIN-RELATED"/>
    <property type="match status" value="1"/>
</dbReference>
<keyword evidence="3" id="KW-0378">Hydrolase</keyword>
<sequence>MKQLRQVPPSPEVTAYLVNEYHRNWKSAGFTYNQFLIARGYQNPAHNHPGMDDHVTGMAPAGAELIHTPRKPVTGELNVKVLLIDFSDMQGTLSKEHYEDLLFSRNTHTTGSMADYYDEVSRGLVQIHGEVHGWLRMPQTYSYYTNGNSGLTDKFNRESYPRDARKLAEDAVDAALAHGVSFSSNLDALDNGTITALFIVHAGRGAEKILPPLSGNHIWSHKWQMVKPKVVAPGLTAVTYLMVPQEALLGVCAHELGHLAFQWDDFYDPNYDSDGDHWDGNGMWDVMASGSYAGREMRPVHPAGLHKLQHGWIEGEKIHQSRSGLTLLPVTSAEGKVVKIKGPGYASSQYLLLENRVREKFDGELPGEGLLVWRIDEDRDQTRSAAAGMYLIQADGNEDLNDPSDRNSGDRGDPFPGSSNNTELLDHGRLSTSFPGQPSGISLKNIAFDPITKEIKLDIEIEERT</sequence>
<feature type="region of interest" description="Disordered" evidence="1">
    <location>
        <begin position="393"/>
        <end position="436"/>
    </location>
</feature>
<keyword evidence="3" id="KW-0482">Metalloprotease</keyword>
<dbReference type="Pfam" id="PF05547">
    <property type="entry name" value="Peptidase_M6"/>
    <property type="match status" value="1"/>
</dbReference>
<proteinExistence type="predicted"/>
<dbReference type="AlphaFoldDB" id="A0A3Q8SD31"/>
<gene>
    <name evidence="3" type="ORF">EIM92_18415</name>
</gene>
<protein>
    <submittedName>
        <fullName evidence="3">M6 family metalloprotease domain-containing protein</fullName>
    </submittedName>
</protein>
<dbReference type="GO" id="GO:0008237">
    <property type="term" value="F:metallopeptidase activity"/>
    <property type="evidence" value="ECO:0007669"/>
    <property type="project" value="UniProtKB-KW"/>
</dbReference>
<dbReference type="InterPro" id="IPR008757">
    <property type="entry name" value="Peptidase_M6-like_domain"/>
</dbReference>
<keyword evidence="4" id="KW-1185">Reference proteome</keyword>
<evidence type="ECO:0000256" key="1">
    <source>
        <dbReference type="SAM" id="MobiDB-lite"/>
    </source>
</evidence>
<feature type="compositionally biased region" description="Basic and acidic residues" evidence="1">
    <location>
        <begin position="403"/>
        <end position="413"/>
    </location>
</feature>
<dbReference type="NCBIfam" id="TIGR03296">
    <property type="entry name" value="M6dom_TIGR03296"/>
    <property type="match status" value="1"/>
</dbReference>
<name>A0A3Q8SD31_9BACL</name>
<evidence type="ECO:0000259" key="2">
    <source>
        <dbReference type="Pfam" id="PF05547"/>
    </source>
</evidence>
<dbReference type="RefSeq" id="WP_125084064.1">
    <property type="nucleotide sequence ID" value="NZ_CP034248.1"/>
</dbReference>
<reference evidence="3 4" key="1">
    <citation type="submission" date="2018-11" db="EMBL/GenBank/DDBJ databases">
        <title>Genome sequencing of Paenibacillus lentus DSM25539(T).</title>
        <authorList>
            <person name="Kook J.-K."/>
            <person name="Park S.-N."/>
            <person name="Lim Y.K."/>
        </authorList>
    </citation>
    <scope>NUCLEOTIDE SEQUENCE [LARGE SCALE GENOMIC DNA]</scope>
    <source>
        <strain evidence="3 4">DSM 25539</strain>
    </source>
</reference>
<dbReference type="GO" id="GO:0006508">
    <property type="term" value="P:proteolysis"/>
    <property type="evidence" value="ECO:0007669"/>
    <property type="project" value="UniProtKB-KW"/>
</dbReference>
<dbReference type="OrthoDB" id="275270at2"/>
<accession>A0A3Q8SD31</accession>
<dbReference type="PANTHER" id="PTHR41775:SF1">
    <property type="entry name" value="PEPTIDASE M6-LIKE DOMAIN-CONTAINING PROTEIN"/>
    <property type="match status" value="1"/>
</dbReference>
<evidence type="ECO:0000313" key="4">
    <source>
        <dbReference type="Proteomes" id="UP000273145"/>
    </source>
</evidence>
<organism evidence="3 4">
    <name type="scientific">Paenibacillus lentus</name>
    <dbReference type="NCBI Taxonomy" id="1338368"/>
    <lineage>
        <taxon>Bacteria</taxon>
        <taxon>Bacillati</taxon>
        <taxon>Bacillota</taxon>
        <taxon>Bacilli</taxon>
        <taxon>Bacillales</taxon>
        <taxon>Paenibacillaceae</taxon>
        <taxon>Paenibacillus</taxon>
    </lineage>
</organism>
<keyword evidence="3" id="KW-0645">Protease</keyword>